<accession>A0A426XFV0</accession>
<organism evidence="2 3">
    <name type="scientific">Ensete ventricosum</name>
    <name type="common">Abyssinian banana</name>
    <name type="synonym">Musa ensete</name>
    <dbReference type="NCBI Taxonomy" id="4639"/>
    <lineage>
        <taxon>Eukaryota</taxon>
        <taxon>Viridiplantae</taxon>
        <taxon>Streptophyta</taxon>
        <taxon>Embryophyta</taxon>
        <taxon>Tracheophyta</taxon>
        <taxon>Spermatophyta</taxon>
        <taxon>Magnoliopsida</taxon>
        <taxon>Liliopsida</taxon>
        <taxon>Zingiberales</taxon>
        <taxon>Musaceae</taxon>
        <taxon>Ensete</taxon>
    </lineage>
</organism>
<gene>
    <name evidence="2" type="ORF">B296_00047809</name>
</gene>
<comment type="caution">
    <text evidence="2">The sequence shown here is derived from an EMBL/GenBank/DDBJ whole genome shotgun (WGS) entry which is preliminary data.</text>
</comment>
<proteinExistence type="predicted"/>
<feature type="region of interest" description="Disordered" evidence="1">
    <location>
        <begin position="1"/>
        <end position="22"/>
    </location>
</feature>
<dbReference type="AlphaFoldDB" id="A0A426XFV0"/>
<dbReference type="EMBL" id="AMZH03021283">
    <property type="protein sequence ID" value="RRT38367.1"/>
    <property type="molecule type" value="Genomic_DNA"/>
</dbReference>
<reference evidence="2 3" key="1">
    <citation type="journal article" date="2014" name="Agronomy (Basel)">
        <title>A Draft Genome Sequence for Ensete ventricosum, the Drought-Tolerant Tree Against Hunger.</title>
        <authorList>
            <person name="Harrison J."/>
            <person name="Moore K.A."/>
            <person name="Paszkiewicz K."/>
            <person name="Jones T."/>
            <person name="Grant M."/>
            <person name="Ambacheew D."/>
            <person name="Muzemil S."/>
            <person name="Studholme D.J."/>
        </authorList>
    </citation>
    <scope>NUCLEOTIDE SEQUENCE [LARGE SCALE GENOMIC DNA]</scope>
</reference>
<evidence type="ECO:0000313" key="3">
    <source>
        <dbReference type="Proteomes" id="UP000287651"/>
    </source>
</evidence>
<protein>
    <submittedName>
        <fullName evidence="2">Uncharacterized protein</fullName>
    </submittedName>
</protein>
<dbReference type="Proteomes" id="UP000287651">
    <property type="component" value="Unassembled WGS sequence"/>
</dbReference>
<sequence length="59" mass="6691">MGTTTHPSRSAPKPRIDPMSSSTNSYFPETLFFSFSLRIDSYPASCRIHRIIRLGVDPF</sequence>
<name>A0A426XFV0_ENSVE</name>
<evidence type="ECO:0000256" key="1">
    <source>
        <dbReference type="SAM" id="MobiDB-lite"/>
    </source>
</evidence>
<evidence type="ECO:0000313" key="2">
    <source>
        <dbReference type="EMBL" id="RRT38367.1"/>
    </source>
</evidence>